<gene>
    <name evidence="1" type="ORF">ANCDUO_01145</name>
</gene>
<dbReference type="Proteomes" id="UP000054047">
    <property type="component" value="Unassembled WGS sequence"/>
</dbReference>
<proteinExistence type="predicted"/>
<dbReference type="EMBL" id="KN726356">
    <property type="protein sequence ID" value="KIH68516.1"/>
    <property type="molecule type" value="Genomic_DNA"/>
</dbReference>
<evidence type="ECO:0000313" key="2">
    <source>
        <dbReference type="Proteomes" id="UP000054047"/>
    </source>
</evidence>
<evidence type="ECO:0000313" key="1">
    <source>
        <dbReference type="EMBL" id="KIH68516.1"/>
    </source>
</evidence>
<reference evidence="1 2" key="1">
    <citation type="submission" date="2013-12" db="EMBL/GenBank/DDBJ databases">
        <title>Draft genome of the parsitic nematode Ancylostoma duodenale.</title>
        <authorList>
            <person name="Mitreva M."/>
        </authorList>
    </citation>
    <scope>NUCLEOTIDE SEQUENCE [LARGE SCALE GENOMIC DNA]</scope>
    <source>
        <strain evidence="1 2">Zhejiang</strain>
    </source>
</reference>
<sequence>MADLENLLAEIDVSETFAPISAAIRALARVIDESHFTLAGQLQSVHNACAELVERSKPKSSCLFCSLAENLDSHTTNRCNRFPDPVSRAVQVARLHLCERCLKAQHGDDCGVKCAMCGLPHNTLLCHSRARPEGQAFKRRRF</sequence>
<organism evidence="1 2">
    <name type="scientific">Ancylostoma duodenale</name>
    <dbReference type="NCBI Taxonomy" id="51022"/>
    <lineage>
        <taxon>Eukaryota</taxon>
        <taxon>Metazoa</taxon>
        <taxon>Ecdysozoa</taxon>
        <taxon>Nematoda</taxon>
        <taxon>Chromadorea</taxon>
        <taxon>Rhabditida</taxon>
        <taxon>Rhabditina</taxon>
        <taxon>Rhabditomorpha</taxon>
        <taxon>Strongyloidea</taxon>
        <taxon>Ancylostomatidae</taxon>
        <taxon>Ancylostomatinae</taxon>
        <taxon>Ancylostoma</taxon>
    </lineage>
</organism>
<keyword evidence="2" id="KW-1185">Reference proteome</keyword>
<accession>A0A0C2HFZ5</accession>
<dbReference type="AlphaFoldDB" id="A0A0C2HFZ5"/>
<protein>
    <submittedName>
        <fullName evidence="1">Uncharacterized protein</fullName>
    </submittedName>
</protein>
<name>A0A0C2HFZ5_9BILA</name>